<evidence type="ECO:0000313" key="1">
    <source>
        <dbReference type="EMBL" id="MBA0653628.1"/>
    </source>
</evidence>
<evidence type="ECO:0000313" key="2">
    <source>
        <dbReference type="Proteomes" id="UP000593573"/>
    </source>
</evidence>
<reference evidence="1 2" key="1">
    <citation type="journal article" date="2019" name="Genome Biol. Evol.">
        <title>Insights into the evolution of the New World diploid cottons (Gossypium, subgenus Houzingenia) based on genome sequencing.</title>
        <authorList>
            <person name="Grover C.E."/>
            <person name="Arick M.A. 2nd"/>
            <person name="Thrash A."/>
            <person name="Conover J.L."/>
            <person name="Sanders W.S."/>
            <person name="Peterson D.G."/>
            <person name="Frelichowski J.E."/>
            <person name="Scheffler J.A."/>
            <person name="Scheffler B.E."/>
            <person name="Wendel J.F."/>
        </authorList>
    </citation>
    <scope>NUCLEOTIDE SEQUENCE [LARGE SCALE GENOMIC DNA]</scope>
    <source>
        <strain evidence="1">57</strain>
        <tissue evidence="1">Leaf</tissue>
    </source>
</reference>
<gene>
    <name evidence="1" type="ORF">Goklo_020781</name>
</gene>
<name>A0A7J8USX6_9ROSI</name>
<comment type="caution">
    <text evidence="1">The sequence shown here is derived from an EMBL/GenBank/DDBJ whole genome shotgun (WGS) entry which is preliminary data.</text>
</comment>
<organism evidence="1 2">
    <name type="scientific">Gossypium klotzschianum</name>
    <dbReference type="NCBI Taxonomy" id="34286"/>
    <lineage>
        <taxon>Eukaryota</taxon>
        <taxon>Viridiplantae</taxon>
        <taxon>Streptophyta</taxon>
        <taxon>Embryophyta</taxon>
        <taxon>Tracheophyta</taxon>
        <taxon>Spermatophyta</taxon>
        <taxon>Magnoliopsida</taxon>
        <taxon>eudicotyledons</taxon>
        <taxon>Gunneridae</taxon>
        <taxon>Pentapetalae</taxon>
        <taxon>rosids</taxon>
        <taxon>malvids</taxon>
        <taxon>Malvales</taxon>
        <taxon>Malvaceae</taxon>
        <taxon>Malvoideae</taxon>
        <taxon>Gossypium</taxon>
    </lineage>
</organism>
<dbReference type="AlphaFoldDB" id="A0A7J8USX6"/>
<protein>
    <submittedName>
        <fullName evidence="1">Uncharacterized protein</fullName>
    </submittedName>
</protein>
<sequence length="24" mass="2713">MLEIGVQFATNYYTRCQTSLMVSG</sequence>
<dbReference type="EMBL" id="JABFAB010000007">
    <property type="protein sequence ID" value="MBA0653628.1"/>
    <property type="molecule type" value="Genomic_DNA"/>
</dbReference>
<proteinExistence type="predicted"/>
<dbReference type="Proteomes" id="UP000593573">
    <property type="component" value="Unassembled WGS sequence"/>
</dbReference>
<keyword evidence="2" id="KW-1185">Reference proteome</keyword>
<accession>A0A7J8USX6</accession>